<proteinExistence type="predicted"/>
<keyword evidence="3" id="KW-1185">Reference proteome</keyword>
<dbReference type="Proteomes" id="UP000092445">
    <property type="component" value="Unassembled WGS sequence"/>
</dbReference>
<reference evidence="3" key="1">
    <citation type="submission" date="2014-03" db="EMBL/GenBank/DDBJ databases">
        <authorList>
            <person name="Aksoy S."/>
            <person name="Warren W."/>
            <person name="Wilson R.K."/>
        </authorList>
    </citation>
    <scope>NUCLEOTIDE SEQUENCE [LARGE SCALE GENOMIC DNA]</scope>
    <source>
        <strain evidence="3">IAEA</strain>
    </source>
</reference>
<dbReference type="EnsemblMetazoa" id="GPAI033823-RA">
    <property type="protein sequence ID" value="GPAI033823-PA"/>
    <property type="gene ID" value="GPAI033823"/>
</dbReference>
<dbReference type="VEuPathDB" id="VectorBase:GPAI033823"/>
<accession>A0A1B0A419</accession>
<feature type="transmembrane region" description="Helical" evidence="1">
    <location>
        <begin position="127"/>
        <end position="149"/>
    </location>
</feature>
<evidence type="ECO:0000313" key="3">
    <source>
        <dbReference type="Proteomes" id="UP000092445"/>
    </source>
</evidence>
<reference evidence="2" key="2">
    <citation type="submission" date="2020-05" db="UniProtKB">
        <authorList>
            <consortium name="EnsemblMetazoa"/>
        </authorList>
    </citation>
    <scope>IDENTIFICATION</scope>
    <source>
        <strain evidence="2">IAEA</strain>
    </source>
</reference>
<protein>
    <submittedName>
        <fullName evidence="2">Uncharacterized protein</fullName>
    </submittedName>
</protein>
<evidence type="ECO:0000313" key="2">
    <source>
        <dbReference type="EnsemblMetazoa" id="GPAI033823-PA"/>
    </source>
</evidence>
<name>A0A1B0A419_GLOPL</name>
<dbReference type="AlphaFoldDB" id="A0A1B0A419"/>
<sequence length="150" mass="17664">MSSNFIIASLKPFNEETLSSSSHTNKVRMTIRDDRNKNRKKERLLNFLIYYLERNLLLKYCQEKYEYINCIGNPQRAITETLGISLNNDLLHHFIVMWIKKKEGCTTTAIRLMILTEECVLADNRDLWPFLTCTYVSTYALTFSFMGFIL</sequence>
<keyword evidence="1" id="KW-0472">Membrane</keyword>
<organism evidence="2 3">
    <name type="scientific">Glossina pallidipes</name>
    <name type="common">Tsetse fly</name>
    <dbReference type="NCBI Taxonomy" id="7398"/>
    <lineage>
        <taxon>Eukaryota</taxon>
        <taxon>Metazoa</taxon>
        <taxon>Ecdysozoa</taxon>
        <taxon>Arthropoda</taxon>
        <taxon>Hexapoda</taxon>
        <taxon>Insecta</taxon>
        <taxon>Pterygota</taxon>
        <taxon>Neoptera</taxon>
        <taxon>Endopterygota</taxon>
        <taxon>Diptera</taxon>
        <taxon>Brachycera</taxon>
        <taxon>Muscomorpha</taxon>
        <taxon>Hippoboscoidea</taxon>
        <taxon>Glossinidae</taxon>
        <taxon>Glossina</taxon>
    </lineage>
</organism>
<keyword evidence="1" id="KW-0812">Transmembrane</keyword>
<evidence type="ECO:0000256" key="1">
    <source>
        <dbReference type="SAM" id="Phobius"/>
    </source>
</evidence>
<keyword evidence="1" id="KW-1133">Transmembrane helix</keyword>